<dbReference type="Gene3D" id="1.10.510.10">
    <property type="entry name" value="Transferase(Phosphotransferase) domain 1"/>
    <property type="match status" value="1"/>
</dbReference>
<name>A0A2N9G1J7_FAGSY</name>
<evidence type="ECO:0000259" key="5">
    <source>
        <dbReference type="PROSITE" id="PS50011"/>
    </source>
</evidence>
<dbReference type="Gene3D" id="3.30.200.20">
    <property type="entry name" value="Phosphorylase Kinase, domain 1"/>
    <property type="match status" value="1"/>
</dbReference>
<evidence type="ECO:0000256" key="4">
    <source>
        <dbReference type="SAM" id="MobiDB-lite"/>
    </source>
</evidence>
<dbReference type="EMBL" id="OIVN01001347">
    <property type="protein sequence ID" value="SPC92964.1"/>
    <property type="molecule type" value="Genomic_DNA"/>
</dbReference>
<dbReference type="InterPro" id="IPR014729">
    <property type="entry name" value="Rossmann-like_a/b/a_fold"/>
</dbReference>
<sequence>MEGSERQSSVTTTNRASLKVLVAVKAERVISKSALAWALTHVVHPGDSITLLAVFSMEKTSRKFWNFPTIFTGDCGSSQQEELPERIYQISETCSQMALQFHNQIEVKVRIKVVSSSPGGAVAAEAKSNGVNWVILDKKLKQDLKHCMEELQCNIVVMKGCQPKVLRLNLGCSDELQMPLNSAASSSGIDVEKVQDHKMKHSTPLSSPEEPSTSHTRTTWEEGSQWSFDTQNSPFLVYGQNPLFEGPQNGIHKPIGKRRALNEPLPALEMDGQSFSTLSKPPTSSVASNQKSVLWIPQNHFVDGKSPIHPNYGNTNEIRSPTSKSLLDKFVDSDQDTGTNSVRINQMIQGDHTINSSIRDAVFIGRTSSTPPPLCSLCQHKAPIFGKPPRQFSYKELEEATDDFSHINFLAEGGFSMVHRGLLRDGQVVAVKRLKFGGSKSHADFCREVQILSCAQHRNVVLLTGFCIEAKRRVLVYEYICNGSLDFHLHGNNITPLDWQSRLKIAIGTARGLRYLHEDCRVGCIAHRDLRPNNILLTHEFEPLVAGFGLARWHSEWDLSTEDHVIGISGYHAPEYVDGGQITNKVDVYAFGIILLELMIGKRMDELQNNKRQQFLSEWLHPLAALEPGHVIANNYQLLDPCLASDQSLDFPHQLEAMGRAASLCLRRDPESRPPMSKVLRVLEGGDLVPLVLDLNTAGCRSGHLSGLSSCKQPEVRRNHSRRLSH</sequence>
<feature type="region of interest" description="Disordered" evidence="4">
    <location>
        <begin position="196"/>
        <end position="225"/>
    </location>
</feature>
<dbReference type="GO" id="GO:0004674">
    <property type="term" value="F:protein serine/threonine kinase activity"/>
    <property type="evidence" value="ECO:0007669"/>
    <property type="project" value="UniProtKB-KW"/>
</dbReference>
<keyword evidence="1" id="KW-0808">Transferase</keyword>
<gene>
    <name evidence="6" type="ORF">FSB_LOCUS20846</name>
</gene>
<dbReference type="Gene3D" id="3.40.50.620">
    <property type="entry name" value="HUPs"/>
    <property type="match status" value="1"/>
</dbReference>
<evidence type="ECO:0000256" key="3">
    <source>
        <dbReference type="ARBA" id="ARBA00022840"/>
    </source>
</evidence>
<dbReference type="AlphaFoldDB" id="A0A2N9G1J7"/>
<dbReference type="InterPro" id="IPR000719">
    <property type="entry name" value="Prot_kinase_dom"/>
</dbReference>
<dbReference type="GO" id="GO:0004713">
    <property type="term" value="F:protein tyrosine kinase activity"/>
    <property type="evidence" value="ECO:0007669"/>
    <property type="project" value="InterPro"/>
</dbReference>
<evidence type="ECO:0000256" key="1">
    <source>
        <dbReference type="ARBA" id="ARBA00022527"/>
    </source>
</evidence>
<dbReference type="PANTHER" id="PTHR47989">
    <property type="entry name" value="OS01G0750732 PROTEIN"/>
    <property type="match status" value="1"/>
</dbReference>
<accession>A0A2N9G1J7</accession>
<evidence type="ECO:0000313" key="6">
    <source>
        <dbReference type="EMBL" id="SPC92964.1"/>
    </source>
</evidence>
<dbReference type="Pfam" id="PF07714">
    <property type="entry name" value="PK_Tyr_Ser-Thr"/>
    <property type="match status" value="1"/>
</dbReference>
<dbReference type="InterPro" id="IPR001245">
    <property type="entry name" value="Ser-Thr/Tyr_kinase_cat_dom"/>
</dbReference>
<protein>
    <recommendedName>
        <fullName evidence="5">Protein kinase domain-containing protein</fullName>
    </recommendedName>
</protein>
<keyword evidence="1" id="KW-0723">Serine/threonine-protein kinase</keyword>
<dbReference type="InterPro" id="IPR020635">
    <property type="entry name" value="Tyr_kinase_cat_dom"/>
</dbReference>
<evidence type="ECO:0000256" key="2">
    <source>
        <dbReference type="ARBA" id="ARBA00022741"/>
    </source>
</evidence>
<dbReference type="InterPro" id="IPR011009">
    <property type="entry name" value="Kinase-like_dom_sf"/>
</dbReference>
<feature type="compositionally biased region" description="Low complexity" evidence="4">
    <location>
        <begin position="202"/>
        <end position="217"/>
    </location>
</feature>
<keyword evidence="1" id="KW-0418">Kinase</keyword>
<dbReference type="PANTHER" id="PTHR47989:SF14">
    <property type="entry name" value="INACTIVE PROTEIN KINASE SELMODRAFT_444075"/>
    <property type="match status" value="1"/>
</dbReference>
<feature type="domain" description="Protein kinase" evidence="5">
    <location>
        <begin position="404"/>
        <end position="692"/>
    </location>
</feature>
<reference evidence="6" key="1">
    <citation type="submission" date="2018-02" db="EMBL/GenBank/DDBJ databases">
        <authorList>
            <person name="Cohen D.B."/>
            <person name="Kent A.D."/>
        </authorList>
    </citation>
    <scope>NUCLEOTIDE SEQUENCE</scope>
</reference>
<dbReference type="FunFam" id="3.30.200.20:FF:000162">
    <property type="entry name" value="Adenine nucleotide alpha hydrolase-like domain kinase"/>
    <property type="match status" value="1"/>
</dbReference>
<organism evidence="6">
    <name type="scientific">Fagus sylvatica</name>
    <name type="common">Beechnut</name>
    <dbReference type="NCBI Taxonomy" id="28930"/>
    <lineage>
        <taxon>Eukaryota</taxon>
        <taxon>Viridiplantae</taxon>
        <taxon>Streptophyta</taxon>
        <taxon>Embryophyta</taxon>
        <taxon>Tracheophyta</taxon>
        <taxon>Spermatophyta</taxon>
        <taxon>Magnoliopsida</taxon>
        <taxon>eudicotyledons</taxon>
        <taxon>Gunneridae</taxon>
        <taxon>Pentapetalae</taxon>
        <taxon>rosids</taxon>
        <taxon>fabids</taxon>
        <taxon>Fagales</taxon>
        <taxon>Fagaceae</taxon>
        <taxon>Fagus</taxon>
    </lineage>
</organism>
<dbReference type="PROSITE" id="PS50011">
    <property type="entry name" value="PROTEIN_KINASE_DOM"/>
    <property type="match status" value="1"/>
</dbReference>
<keyword evidence="3" id="KW-0067">ATP-binding</keyword>
<dbReference type="SUPFAM" id="SSF56112">
    <property type="entry name" value="Protein kinase-like (PK-like)"/>
    <property type="match status" value="1"/>
</dbReference>
<dbReference type="SUPFAM" id="SSF52402">
    <property type="entry name" value="Adenine nucleotide alpha hydrolases-like"/>
    <property type="match status" value="1"/>
</dbReference>
<dbReference type="SMART" id="SM00219">
    <property type="entry name" value="TyrKc"/>
    <property type="match status" value="1"/>
</dbReference>
<proteinExistence type="predicted"/>
<dbReference type="GO" id="GO:0005524">
    <property type="term" value="F:ATP binding"/>
    <property type="evidence" value="ECO:0007669"/>
    <property type="project" value="UniProtKB-KW"/>
</dbReference>
<keyword evidence="2" id="KW-0547">Nucleotide-binding</keyword>